<organism evidence="1 2">
    <name type="scientific">Leptospira interrogans str. UI 12621</name>
    <dbReference type="NCBI Taxonomy" id="1049937"/>
    <lineage>
        <taxon>Bacteria</taxon>
        <taxon>Pseudomonadati</taxon>
        <taxon>Spirochaetota</taxon>
        <taxon>Spirochaetia</taxon>
        <taxon>Leptospirales</taxon>
        <taxon>Leptospiraceae</taxon>
        <taxon>Leptospira</taxon>
    </lineage>
</organism>
<dbReference type="AlphaFoldDB" id="A0A0F6HBD3"/>
<reference evidence="1 2" key="1">
    <citation type="submission" date="2012-09" db="EMBL/GenBank/DDBJ databases">
        <authorList>
            <person name="Harkins D.M."/>
            <person name="Durkin A.S."/>
            <person name="Brinkac L.M."/>
            <person name="Selengut J.D."/>
            <person name="Sanka R."/>
            <person name="DePew J."/>
            <person name="Purushe J."/>
            <person name="Chanthongthip A."/>
            <person name="Lattana O."/>
            <person name="Phetsouvanh R."/>
            <person name="Newton P.N."/>
            <person name="Vinetz J.M."/>
            <person name="Sutton G.G."/>
            <person name="Nelson W.C."/>
            <person name="Fouts D.E."/>
        </authorList>
    </citation>
    <scope>NUCLEOTIDE SEQUENCE [LARGE SCALE GENOMIC DNA]</scope>
    <source>
        <strain evidence="1 2">UI 12621</strain>
    </source>
</reference>
<proteinExistence type="predicted"/>
<evidence type="ECO:0000313" key="2">
    <source>
        <dbReference type="Proteomes" id="UP000006324"/>
    </source>
</evidence>
<dbReference type="EMBL" id="AHNQ02000022">
    <property type="protein sequence ID" value="EKO25597.1"/>
    <property type="molecule type" value="Genomic_DNA"/>
</dbReference>
<evidence type="ECO:0000313" key="1">
    <source>
        <dbReference type="EMBL" id="EKO25597.1"/>
    </source>
</evidence>
<name>A0A0F6HBD3_LEPIR</name>
<gene>
    <name evidence="1" type="ORF">LEP1GSC104_4688</name>
</gene>
<comment type="caution">
    <text evidence="1">The sequence shown here is derived from an EMBL/GenBank/DDBJ whole genome shotgun (WGS) entry which is preliminary data.</text>
</comment>
<accession>A0A0F6HBD3</accession>
<sequence length="39" mass="4889">MSISMQQKRMENLFFNNSISYHDHKTTILYFLWDFIKIF</sequence>
<protein>
    <submittedName>
        <fullName evidence="1">Uncharacterized protein</fullName>
    </submittedName>
</protein>
<dbReference type="Proteomes" id="UP000006324">
    <property type="component" value="Unassembled WGS sequence"/>
</dbReference>